<evidence type="ECO:0000313" key="3">
    <source>
        <dbReference type="Proteomes" id="UP001378960"/>
    </source>
</evidence>
<dbReference type="Proteomes" id="UP001378960">
    <property type="component" value="Unassembled WGS sequence"/>
</dbReference>
<dbReference type="SMART" id="SM00450">
    <property type="entry name" value="RHOD"/>
    <property type="match status" value="1"/>
</dbReference>
<dbReference type="PANTHER" id="PTHR44086">
    <property type="entry name" value="THIOSULFATE SULFURTRANSFERASE RDL2, MITOCHONDRIAL-RELATED"/>
    <property type="match status" value="1"/>
</dbReference>
<dbReference type="EMBL" id="BTGB01000004">
    <property type="protein sequence ID" value="GMM46621.1"/>
    <property type="molecule type" value="Genomic_DNA"/>
</dbReference>
<dbReference type="AlphaFoldDB" id="A0AAV5R521"/>
<protein>
    <submittedName>
        <fullName evidence="2">Thiosulfate sulfurtransferase</fullName>
    </submittedName>
</protein>
<comment type="caution">
    <text evidence="2">The sequence shown here is derived from an EMBL/GenBank/DDBJ whole genome shotgun (WGS) entry which is preliminary data.</text>
</comment>
<dbReference type="PANTHER" id="PTHR44086:SF10">
    <property type="entry name" value="THIOSULFATE SULFURTRANSFERASE_RHODANESE-LIKE DOMAIN-CONTAINING PROTEIN 3"/>
    <property type="match status" value="1"/>
</dbReference>
<dbReference type="PROSITE" id="PS50206">
    <property type="entry name" value="RHODANESE_3"/>
    <property type="match status" value="1"/>
</dbReference>
<name>A0AAV5R521_PICKL</name>
<proteinExistence type="predicted"/>
<dbReference type="SUPFAM" id="SSF52821">
    <property type="entry name" value="Rhodanese/Cell cycle control phosphatase"/>
    <property type="match status" value="1"/>
</dbReference>
<dbReference type="GO" id="GO:0005739">
    <property type="term" value="C:mitochondrion"/>
    <property type="evidence" value="ECO:0007669"/>
    <property type="project" value="TreeGrafter"/>
</dbReference>
<accession>A0AAV5R521</accession>
<feature type="domain" description="Rhodanese" evidence="1">
    <location>
        <begin position="81"/>
        <end position="182"/>
    </location>
</feature>
<organism evidence="2 3">
    <name type="scientific">Pichia kluyveri</name>
    <name type="common">Yeast</name>
    <dbReference type="NCBI Taxonomy" id="36015"/>
    <lineage>
        <taxon>Eukaryota</taxon>
        <taxon>Fungi</taxon>
        <taxon>Dikarya</taxon>
        <taxon>Ascomycota</taxon>
        <taxon>Saccharomycotina</taxon>
        <taxon>Pichiomycetes</taxon>
        <taxon>Pichiales</taxon>
        <taxon>Pichiaceae</taxon>
        <taxon>Pichia</taxon>
    </lineage>
</organism>
<dbReference type="InterPro" id="IPR001763">
    <property type="entry name" value="Rhodanese-like_dom"/>
</dbReference>
<keyword evidence="3" id="KW-1185">Reference proteome</keyword>
<dbReference type="Pfam" id="PF00581">
    <property type="entry name" value="Rhodanese"/>
    <property type="match status" value="1"/>
</dbReference>
<evidence type="ECO:0000259" key="1">
    <source>
        <dbReference type="PROSITE" id="PS50206"/>
    </source>
</evidence>
<sequence>MSLRTPLKFIRTAPIARSFSILSRNLIKTNRLSLLSSIKTTKLSIPNQIINNKRQYSVIENESNAPIIDFIKMNEIVKNFDSNKYVIVDVRENDEFNAGHIPNAINIPCKSSPGALGLHPDEFKLSFGFDKPSTDKTLIFYCLAGVRSTMSEELAGTFGYENRLNYLGSFKDWMNNHGEIEIPKIEEASTEEKVEKKD</sequence>
<gene>
    <name evidence="2" type="ORF">DAPK24_031960</name>
</gene>
<dbReference type="InterPro" id="IPR036873">
    <property type="entry name" value="Rhodanese-like_dom_sf"/>
</dbReference>
<reference evidence="2 3" key="1">
    <citation type="journal article" date="2023" name="Elife">
        <title>Identification of key yeast species and microbe-microbe interactions impacting larval growth of Drosophila in the wild.</title>
        <authorList>
            <person name="Mure A."/>
            <person name="Sugiura Y."/>
            <person name="Maeda R."/>
            <person name="Honda K."/>
            <person name="Sakurai N."/>
            <person name="Takahashi Y."/>
            <person name="Watada M."/>
            <person name="Katoh T."/>
            <person name="Gotoh A."/>
            <person name="Gotoh Y."/>
            <person name="Taniguchi I."/>
            <person name="Nakamura K."/>
            <person name="Hayashi T."/>
            <person name="Katayama T."/>
            <person name="Uemura T."/>
            <person name="Hattori Y."/>
        </authorList>
    </citation>
    <scope>NUCLEOTIDE SEQUENCE [LARGE SCALE GENOMIC DNA]</scope>
    <source>
        <strain evidence="2 3">PK-24</strain>
    </source>
</reference>
<dbReference type="Gene3D" id="3.40.250.10">
    <property type="entry name" value="Rhodanese-like domain"/>
    <property type="match status" value="1"/>
</dbReference>
<evidence type="ECO:0000313" key="2">
    <source>
        <dbReference type="EMBL" id="GMM46621.1"/>
    </source>
</evidence>
<dbReference type="GO" id="GO:0004792">
    <property type="term" value="F:thiosulfate-cyanide sulfurtransferase activity"/>
    <property type="evidence" value="ECO:0007669"/>
    <property type="project" value="TreeGrafter"/>
</dbReference>